<evidence type="ECO:0000313" key="2">
    <source>
        <dbReference type="Proteomes" id="UP000028761"/>
    </source>
</evidence>
<evidence type="ECO:0000313" key="1">
    <source>
        <dbReference type="Ensembl" id="ENSPANP00000052285.1"/>
    </source>
</evidence>
<dbReference type="Proteomes" id="UP000028761">
    <property type="component" value="Chromosome 3"/>
</dbReference>
<dbReference type="PANTHER" id="PTHR12138">
    <property type="entry name" value="PRIMATE-EXPANDED PROTEIN FAMILY"/>
    <property type="match status" value="1"/>
</dbReference>
<organism evidence="1 2">
    <name type="scientific">Papio anubis</name>
    <name type="common">Olive baboon</name>
    <dbReference type="NCBI Taxonomy" id="9555"/>
    <lineage>
        <taxon>Eukaryota</taxon>
        <taxon>Metazoa</taxon>
        <taxon>Chordata</taxon>
        <taxon>Craniata</taxon>
        <taxon>Vertebrata</taxon>
        <taxon>Euteleostomi</taxon>
        <taxon>Mammalia</taxon>
        <taxon>Eutheria</taxon>
        <taxon>Euarchontoglires</taxon>
        <taxon>Primates</taxon>
        <taxon>Haplorrhini</taxon>
        <taxon>Catarrhini</taxon>
        <taxon>Cercopithecidae</taxon>
        <taxon>Cercopithecinae</taxon>
        <taxon>Papio</taxon>
    </lineage>
</organism>
<name>A0A8I5NP55_PAPAN</name>
<keyword evidence="2" id="KW-1185">Reference proteome</keyword>
<dbReference type="PANTHER" id="PTHR12138:SF162">
    <property type="entry name" value="CHROMOSOME UNDETERMINED SCAFFOLD_275, WHOLE GENOME SHOTGUN SEQUENCE"/>
    <property type="match status" value="1"/>
</dbReference>
<protein>
    <submittedName>
        <fullName evidence="1">Uncharacterized protein</fullName>
    </submittedName>
</protein>
<reference evidence="1 2" key="1">
    <citation type="submission" date="2012-03" db="EMBL/GenBank/DDBJ databases">
        <title>Whole Genome Assembly of Papio anubis.</title>
        <authorList>
            <person name="Liu Y.L."/>
            <person name="Abraham K.A."/>
            <person name="Akbar H.A."/>
            <person name="Ali S.A."/>
            <person name="Anosike U.A."/>
            <person name="Aqrawi P.A."/>
            <person name="Arias F.A."/>
            <person name="Attaway T.A."/>
            <person name="Awwad R.A."/>
            <person name="Babu C.B."/>
            <person name="Bandaranaike D.B."/>
            <person name="Battles P.B."/>
            <person name="Bell A.B."/>
            <person name="Beltran B.B."/>
            <person name="Berhane-Mersha D.B."/>
            <person name="Bess C.B."/>
            <person name="Bickham C.B."/>
            <person name="Bolden T.B."/>
            <person name="Carter K.C."/>
            <person name="Chau D.C."/>
            <person name="Chavez A.C."/>
            <person name="Clerc-Blankenburg K.C."/>
            <person name="Coyle M.C."/>
            <person name="Dao M.D."/>
            <person name="Davila M.L.D."/>
            <person name="Davy-Carroll L.D."/>
            <person name="Denson S.D."/>
            <person name="Dinh H.D."/>
            <person name="Fernandez S.F."/>
            <person name="Fernando P.F."/>
            <person name="Forbes L.F."/>
            <person name="Francis C.F."/>
            <person name="Francisco L.F."/>
            <person name="Fu Q.F."/>
            <person name="Garcia-Iii R.G."/>
            <person name="Garrett T.G."/>
            <person name="Gross S.G."/>
            <person name="Gubbala S.G."/>
            <person name="Hirani K.H."/>
            <person name="Hogues M.H."/>
            <person name="Hollins B.H."/>
            <person name="Jackson L.J."/>
            <person name="Javaid M.J."/>
            <person name="Jhangiani S.J."/>
            <person name="Johnson A.J."/>
            <person name="Johnson B.J."/>
            <person name="Jones J.J."/>
            <person name="Joshi V.J."/>
            <person name="Kalu J.K."/>
            <person name="Khan N.K."/>
            <person name="Korchina V.K."/>
            <person name="Kovar C.K."/>
            <person name="Lago L.L."/>
            <person name="Lara F.L."/>
            <person name="Le T.-K.L."/>
            <person name="Lee S.L."/>
            <person name="Legall-Iii F.L."/>
            <person name="Lemon S.L."/>
            <person name="Liu J.L."/>
            <person name="Liu Y.-S.L."/>
            <person name="Liyanage D.L."/>
            <person name="Lopez J.L."/>
            <person name="Lorensuhewa L.L."/>
            <person name="Mata R.M."/>
            <person name="Mathew T.M."/>
            <person name="Mercado C.M."/>
            <person name="Mercado I.M."/>
            <person name="Morales K.M."/>
            <person name="Morgan M.M."/>
            <person name="Munidasa M.M."/>
            <person name="Ngo D.N."/>
            <person name="Nguyen L.N."/>
            <person name="Nguyen T.N."/>
            <person name="Nguyen N.N."/>
            <person name="Obregon M.O."/>
            <person name="Okwuonu G.O."/>
            <person name="Ongeri F.O."/>
            <person name="Onwere C.O."/>
            <person name="Osifeso I.O."/>
            <person name="Parra A.P."/>
            <person name="Patil S.P."/>
            <person name="Perez A.P."/>
            <person name="Perez Y.P."/>
            <person name="Pham C.P."/>
            <person name="Pu L.-L.P."/>
            <person name="Puazo M.P."/>
            <person name="Quiroz J.Q."/>
            <person name="Rouhana J.R."/>
            <person name="Ruiz M.R."/>
            <person name="Ruiz S.-J.R."/>
            <person name="Saada N.S."/>
            <person name="Santibanez J.S."/>
            <person name="Scheel M.S."/>
            <person name="Schneider B.S."/>
            <person name="Simmons D.S."/>
            <person name="Sisson I.S."/>
            <person name="Tang L.-Y.T."/>
            <person name="Thornton R.T."/>
            <person name="Tisius J.T."/>
            <person name="Toledanes G.T."/>
            <person name="Trejos Z.T."/>
            <person name="Usmani K.U."/>
            <person name="Varghese R.V."/>
            <person name="Vattathil S.V."/>
            <person name="Vee V.V."/>
            <person name="Walker D.W."/>
            <person name="Weissenberger G.W."/>
            <person name="White C.W."/>
            <person name="Williams A.W."/>
            <person name="Woodworth J.W."/>
            <person name="Wright R.W."/>
            <person name="Zhu Y.Z."/>
            <person name="Han Y.H."/>
            <person name="Newsham I.N."/>
            <person name="Nazareth L.N."/>
            <person name="Worley K.W."/>
            <person name="Muzny D.M."/>
            <person name="Rogers J.R."/>
            <person name="Gibbs R.G."/>
        </authorList>
    </citation>
    <scope>NUCLEOTIDE SEQUENCE [LARGE SCALE GENOMIC DNA]</scope>
</reference>
<dbReference type="AlphaFoldDB" id="A0A8I5NP55"/>
<accession>A0A8I5NP55</accession>
<reference evidence="1" key="2">
    <citation type="submission" date="2025-08" db="UniProtKB">
        <authorList>
            <consortium name="Ensembl"/>
        </authorList>
    </citation>
    <scope>IDENTIFICATION</scope>
</reference>
<dbReference type="Ensembl" id="ENSPANT00000067510.1">
    <property type="protein sequence ID" value="ENSPANP00000052285.1"/>
    <property type="gene ID" value="ENSPANG00000038957.1"/>
</dbReference>
<dbReference type="GeneTree" id="ENSGT01150000286943"/>
<dbReference type="PRINTS" id="PR02045">
    <property type="entry name" value="F138DOMAIN"/>
</dbReference>
<proteinExistence type="predicted"/>
<sequence>MISCRKYYERVTCHRPSLSLLHSFSQIKDWRQESRAPEVLTLLALSLSRIFNSFITCGLSDLLSLWSLPKALFLTILDHLVLYLPFCLWPGVQGLALLPRLEWSDAILAHCSGTKSAHCSLHLSGSSDFAASGSQIAGITGTCHHAQLVFVLLIEMRFHHVDQAALELLASSDLPTLASQSAEITGVSQHAWPEILLENIHNLHNKVACCYLQVN</sequence>
<reference evidence="1" key="3">
    <citation type="submission" date="2025-09" db="UniProtKB">
        <authorList>
            <consortium name="Ensembl"/>
        </authorList>
    </citation>
    <scope>IDENTIFICATION</scope>
</reference>